<evidence type="ECO:0000256" key="3">
    <source>
        <dbReference type="ARBA" id="ARBA00022737"/>
    </source>
</evidence>
<keyword evidence="3" id="KW-0677">Repeat</keyword>
<keyword evidence="10" id="KW-1185">Reference proteome</keyword>
<keyword evidence="4" id="KW-0863">Zinc-finger</keyword>
<keyword evidence="7" id="KW-0472">Membrane</keyword>
<feature type="domain" description="RING-type" evidence="8">
    <location>
        <begin position="99"/>
        <end position="309"/>
    </location>
</feature>
<dbReference type="GO" id="GO:0016740">
    <property type="term" value="F:transferase activity"/>
    <property type="evidence" value="ECO:0007669"/>
    <property type="project" value="UniProtKB-KW"/>
</dbReference>
<dbReference type="EMBL" id="CAJJDP010000018">
    <property type="protein sequence ID" value="CAD8146193.1"/>
    <property type="molecule type" value="Genomic_DNA"/>
</dbReference>
<organism evidence="9 10">
    <name type="scientific">Paramecium octaurelia</name>
    <dbReference type="NCBI Taxonomy" id="43137"/>
    <lineage>
        <taxon>Eukaryota</taxon>
        <taxon>Sar</taxon>
        <taxon>Alveolata</taxon>
        <taxon>Ciliophora</taxon>
        <taxon>Intramacronucleata</taxon>
        <taxon>Oligohymenophorea</taxon>
        <taxon>Peniculida</taxon>
        <taxon>Parameciidae</taxon>
        <taxon>Paramecium</taxon>
    </lineage>
</organism>
<keyword evidence="7" id="KW-0812">Transmembrane</keyword>
<evidence type="ECO:0000256" key="7">
    <source>
        <dbReference type="SAM" id="Phobius"/>
    </source>
</evidence>
<protein>
    <recommendedName>
        <fullName evidence="8">RING-type domain-containing protein</fullName>
    </recommendedName>
</protein>
<dbReference type="OrthoDB" id="298734at2759"/>
<keyword evidence="6" id="KW-0862">Zinc</keyword>
<keyword evidence="7" id="KW-1133">Transmembrane helix</keyword>
<comment type="caution">
    <text evidence="9">The sequence shown here is derived from an EMBL/GenBank/DDBJ whole genome shotgun (WGS) entry which is preliminary data.</text>
</comment>
<keyword evidence="5" id="KW-0833">Ubl conjugation pathway</keyword>
<evidence type="ECO:0000313" key="10">
    <source>
        <dbReference type="Proteomes" id="UP000683925"/>
    </source>
</evidence>
<dbReference type="PROSITE" id="PS51873">
    <property type="entry name" value="TRIAD"/>
    <property type="match status" value="1"/>
</dbReference>
<evidence type="ECO:0000256" key="5">
    <source>
        <dbReference type="ARBA" id="ARBA00022786"/>
    </source>
</evidence>
<evidence type="ECO:0000256" key="1">
    <source>
        <dbReference type="ARBA" id="ARBA00022679"/>
    </source>
</evidence>
<dbReference type="InterPro" id="IPR044066">
    <property type="entry name" value="TRIAD_supradom"/>
</dbReference>
<evidence type="ECO:0000313" key="9">
    <source>
        <dbReference type="EMBL" id="CAD8146193.1"/>
    </source>
</evidence>
<sequence length="414" mass="49119">MNPHQELQQFQTKIDESQVMVEYKIQKHQNQIECHCCKKIISSKFKKVNTLHICFNCLDQISVLRVKYDLSTQYKLFQSPIHNYYCKLTMTPTSQFDFTFSLCQICYQTKMLIKACNLNHFFCETCISSYIQNNFDITVKCLQYDCNVNINYQLMFLYLESPQLIKWIPITKQIHCIGQRCSGVWSVWPNYIQGNVEIISLNQCKCQLCHIQFCFKCRTVHTGLECSNEILQKNYIQEHKCFRCYCCNSLCQPHFCYINEASKKFKEWKSNIYECYVCKKQFCYDCKAETNITLFSEHKCDNCVIKYREMRKKLMQVPKFKKIIQLLFATLILVLYSIYSMIFIQIPQILDYFVNKIDPICESQDPLKIILLIVNLPLIIILFFTIYAVTLIPLAIYNSFQAFIAKQKIIDNDI</sequence>
<accession>A0A8S1T1D7</accession>
<evidence type="ECO:0000256" key="4">
    <source>
        <dbReference type="ARBA" id="ARBA00022771"/>
    </source>
</evidence>
<dbReference type="GO" id="GO:0008270">
    <property type="term" value="F:zinc ion binding"/>
    <property type="evidence" value="ECO:0007669"/>
    <property type="project" value="UniProtKB-KW"/>
</dbReference>
<evidence type="ECO:0000256" key="6">
    <source>
        <dbReference type="ARBA" id="ARBA00022833"/>
    </source>
</evidence>
<proteinExistence type="predicted"/>
<keyword evidence="2" id="KW-0479">Metal-binding</keyword>
<evidence type="ECO:0000256" key="2">
    <source>
        <dbReference type="ARBA" id="ARBA00022723"/>
    </source>
</evidence>
<dbReference type="AlphaFoldDB" id="A0A8S1T1D7"/>
<gene>
    <name evidence="9" type="ORF">POCTA_138.1.T0180175</name>
</gene>
<feature type="transmembrane region" description="Helical" evidence="7">
    <location>
        <begin position="323"/>
        <end position="349"/>
    </location>
</feature>
<reference evidence="9" key="1">
    <citation type="submission" date="2021-01" db="EMBL/GenBank/DDBJ databases">
        <authorList>
            <consortium name="Genoscope - CEA"/>
            <person name="William W."/>
        </authorList>
    </citation>
    <scope>NUCLEOTIDE SEQUENCE</scope>
</reference>
<dbReference type="Proteomes" id="UP000683925">
    <property type="component" value="Unassembled WGS sequence"/>
</dbReference>
<keyword evidence="1" id="KW-0808">Transferase</keyword>
<evidence type="ECO:0000259" key="8">
    <source>
        <dbReference type="PROSITE" id="PS51873"/>
    </source>
</evidence>
<name>A0A8S1T1D7_PAROT</name>
<feature type="transmembrane region" description="Helical" evidence="7">
    <location>
        <begin position="369"/>
        <end position="397"/>
    </location>
</feature>
<dbReference type="OMA" id="LIKWIPI"/>